<accession>A0AAE1MDT5</accession>
<comment type="caution">
    <text evidence="2">The sequence shown here is derived from an EMBL/GenBank/DDBJ whole genome shotgun (WGS) entry which is preliminary data.</text>
</comment>
<sequence length="469" mass="51406">MKLDGELAFYHSNIGKPESQSFEFDVNDPYSAGCRSEDQEAMENENRVSVDLEPNKGNLGSVPSKMETEDALITSPKRDSGASVVGLRNENEESPTDPCPDCPQDIEPVESSDIPGVVDSPKNLADLFMDKSVTECEPELVVVYKESSDHVIKDICVDEGIPAEEKILLENTNEDAAHKFSSSEEDHKSEKFAKDNVAVDAPFPVFIDVPAITEESDKVTTNHYKFEDLMLHDDEETGKFANDVDKEMLLAGYKVLLQDLDEEQLMPLIEEGNKAEQNYSQVSGELELPSRPKESEDRVEEAVSTSALAAEESTSDVSNAGMPENGSVTSHSDPPVAAAAAAAAAASAKDESDQVGGEPKLDDAQNSSESVYVKPDDHQAVTSHERHSLGETSFSAVGRVSSRITYLDPVPYSGSISLRSDSSTTSTRSFAFPQLQSEWNCSPVRMAKADRRHYRKHRGWRQGLLCCRF</sequence>
<evidence type="ECO:0000313" key="3">
    <source>
        <dbReference type="Proteomes" id="UP001293593"/>
    </source>
</evidence>
<keyword evidence="3" id="KW-1185">Reference proteome</keyword>
<gene>
    <name evidence="2" type="ORF">QN277_029034</name>
</gene>
<evidence type="ECO:0000313" key="2">
    <source>
        <dbReference type="EMBL" id="KAK4263647.1"/>
    </source>
</evidence>
<feature type="region of interest" description="Disordered" evidence="1">
    <location>
        <begin position="15"/>
        <end position="118"/>
    </location>
</feature>
<feature type="compositionally biased region" description="Basic and acidic residues" evidence="1">
    <location>
        <begin position="374"/>
        <end position="387"/>
    </location>
</feature>
<organism evidence="2 3">
    <name type="scientific">Acacia crassicarpa</name>
    <name type="common">northern wattle</name>
    <dbReference type="NCBI Taxonomy" id="499986"/>
    <lineage>
        <taxon>Eukaryota</taxon>
        <taxon>Viridiplantae</taxon>
        <taxon>Streptophyta</taxon>
        <taxon>Embryophyta</taxon>
        <taxon>Tracheophyta</taxon>
        <taxon>Spermatophyta</taxon>
        <taxon>Magnoliopsida</taxon>
        <taxon>eudicotyledons</taxon>
        <taxon>Gunneridae</taxon>
        <taxon>Pentapetalae</taxon>
        <taxon>rosids</taxon>
        <taxon>fabids</taxon>
        <taxon>Fabales</taxon>
        <taxon>Fabaceae</taxon>
        <taxon>Caesalpinioideae</taxon>
        <taxon>mimosoid clade</taxon>
        <taxon>Acacieae</taxon>
        <taxon>Acacia</taxon>
    </lineage>
</organism>
<dbReference type="AlphaFoldDB" id="A0AAE1MDT5"/>
<feature type="compositionally biased region" description="Low complexity" evidence="1">
    <location>
        <begin position="302"/>
        <end position="312"/>
    </location>
</feature>
<feature type="compositionally biased region" description="Basic and acidic residues" evidence="1">
    <location>
        <begin position="44"/>
        <end position="54"/>
    </location>
</feature>
<dbReference type="Proteomes" id="UP001293593">
    <property type="component" value="Unassembled WGS sequence"/>
</dbReference>
<protein>
    <submittedName>
        <fullName evidence="2">Uncharacterized protein</fullName>
    </submittedName>
</protein>
<feature type="compositionally biased region" description="Low complexity" evidence="1">
    <location>
        <begin position="337"/>
        <end position="347"/>
    </location>
</feature>
<dbReference type="EMBL" id="JAWXYG010000009">
    <property type="protein sequence ID" value="KAK4263647.1"/>
    <property type="molecule type" value="Genomic_DNA"/>
</dbReference>
<name>A0AAE1MDT5_9FABA</name>
<dbReference type="InterPro" id="IPR040378">
    <property type="entry name" value="BASL"/>
</dbReference>
<dbReference type="PANTHER" id="PTHR33914:SF2">
    <property type="entry name" value="OS02G0582100 PROTEIN"/>
    <property type="match status" value="1"/>
</dbReference>
<proteinExistence type="predicted"/>
<dbReference type="GO" id="GO:0009786">
    <property type="term" value="P:regulation of asymmetric cell division"/>
    <property type="evidence" value="ECO:0007669"/>
    <property type="project" value="InterPro"/>
</dbReference>
<reference evidence="2" key="1">
    <citation type="submission" date="2023-10" db="EMBL/GenBank/DDBJ databases">
        <title>Chromosome-level genome of the transformable northern wattle, Acacia crassicarpa.</title>
        <authorList>
            <person name="Massaro I."/>
            <person name="Sinha N.R."/>
            <person name="Poethig S."/>
            <person name="Leichty A.R."/>
        </authorList>
    </citation>
    <scope>NUCLEOTIDE SEQUENCE</scope>
    <source>
        <strain evidence="2">Acra3RX</strain>
        <tissue evidence="2">Leaf</tissue>
    </source>
</reference>
<dbReference type="PANTHER" id="PTHR33914">
    <property type="entry name" value="18S PRE-RIBOSOMAL ASSEMBLY PROTEIN GAR2-LIKE PROTEIN"/>
    <property type="match status" value="1"/>
</dbReference>
<evidence type="ECO:0000256" key="1">
    <source>
        <dbReference type="SAM" id="MobiDB-lite"/>
    </source>
</evidence>
<feature type="region of interest" description="Disordered" evidence="1">
    <location>
        <begin position="276"/>
        <end position="387"/>
    </location>
</feature>